<dbReference type="InterPro" id="IPR008792">
    <property type="entry name" value="PQQD"/>
</dbReference>
<dbReference type="Pfam" id="PF05402">
    <property type="entry name" value="PqqD"/>
    <property type="match status" value="1"/>
</dbReference>
<organism evidence="1 2">
    <name type="scientific">Candidatus Bacteroides avicola</name>
    <dbReference type="NCBI Taxonomy" id="2838468"/>
    <lineage>
        <taxon>Bacteria</taxon>
        <taxon>Pseudomonadati</taxon>
        <taxon>Bacteroidota</taxon>
        <taxon>Bacteroidia</taxon>
        <taxon>Bacteroidales</taxon>
        <taxon>Bacteroidaceae</taxon>
        <taxon>Bacteroides</taxon>
    </lineage>
</organism>
<accession>A0A9D2HXC4</accession>
<evidence type="ECO:0000313" key="2">
    <source>
        <dbReference type="Proteomes" id="UP000823862"/>
    </source>
</evidence>
<protein>
    <submittedName>
        <fullName evidence="1">PqqD family protein</fullName>
    </submittedName>
</protein>
<dbReference type="InterPro" id="IPR041881">
    <property type="entry name" value="PqqD_sf"/>
</dbReference>
<name>A0A9D2HXC4_9BACE</name>
<sequence>MKKKVKFNLLDTVPVRSERITTEWEGDCAVLAYPRFRLAWMRRFFLPKTMSPYIHVRLEEHGTAVWNLIDGQRTVREIIEQLASHFEGEGDYASRVTAYLMQMRKDGFIRLCVR</sequence>
<dbReference type="AlphaFoldDB" id="A0A9D2HXC4"/>
<reference evidence="1" key="1">
    <citation type="journal article" date="2021" name="PeerJ">
        <title>Extensive microbial diversity within the chicken gut microbiome revealed by metagenomics and culture.</title>
        <authorList>
            <person name="Gilroy R."/>
            <person name="Ravi A."/>
            <person name="Getino M."/>
            <person name="Pursley I."/>
            <person name="Horton D.L."/>
            <person name="Alikhan N.F."/>
            <person name="Baker D."/>
            <person name="Gharbi K."/>
            <person name="Hall N."/>
            <person name="Watson M."/>
            <person name="Adriaenssens E.M."/>
            <person name="Foster-Nyarko E."/>
            <person name="Jarju S."/>
            <person name="Secka A."/>
            <person name="Antonio M."/>
            <person name="Oren A."/>
            <person name="Chaudhuri R.R."/>
            <person name="La Ragione R."/>
            <person name="Hildebrand F."/>
            <person name="Pallen M.J."/>
        </authorList>
    </citation>
    <scope>NUCLEOTIDE SEQUENCE</scope>
    <source>
        <strain evidence="1">ChiHjej12B11-9795</strain>
    </source>
</reference>
<proteinExistence type="predicted"/>
<dbReference type="EMBL" id="DWZI01000036">
    <property type="protein sequence ID" value="HJA85868.1"/>
    <property type="molecule type" value="Genomic_DNA"/>
</dbReference>
<gene>
    <name evidence="1" type="ORF">H9950_06710</name>
</gene>
<dbReference type="Gene3D" id="1.10.10.1150">
    <property type="entry name" value="Coenzyme PQQ synthesis protein D (PqqD)"/>
    <property type="match status" value="1"/>
</dbReference>
<reference evidence="1" key="2">
    <citation type="submission" date="2021-04" db="EMBL/GenBank/DDBJ databases">
        <authorList>
            <person name="Gilroy R."/>
        </authorList>
    </citation>
    <scope>NUCLEOTIDE SEQUENCE</scope>
    <source>
        <strain evidence="1">ChiHjej12B11-9795</strain>
    </source>
</reference>
<dbReference type="Proteomes" id="UP000823862">
    <property type="component" value="Unassembled WGS sequence"/>
</dbReference>
<comment type="caution">
    <text evidence="1">The sequence shown here is derived from an EMBL/GenBank/DDBJ whole genome shotgun (WGS) entry which is preliminary data.</text>
</comment>
<evidence type="ECO:0000313" key="1">
    <source>
        <dbReference type="EMBL" id="HJA85868.1"/>
    </source>
</evidence>